<dbReference type="KEGG" id="slia:HA039_02730"/>
<evidence type="ECO:0008006" key="3">
    <source>
        <dbReference type="Google" id="ProtNLM"/>
    </source>
</evidence>
<dbReference type="Proteomes" id="UP000501179">
    <property type="component" value="Chromosome"/>
</dbReference>
<dbReference type="RefSeq" id="WP_167023189.1">
    <property type="nucleotide sequence ID" value="NZ_CP050177.1"/>
</dbReference>
<keyword evidence="2" id="KW-1185">Reference proteome</keyword>
<dbReference type="AlphaFoldDB" id="A0A6G9GSV6"/>
<dbReference type="InterPro" id="IPR032710">
    <property type="entry name" value="NTF2-like_dom_sf"/>
</dbReference>
<organism evidence="1 2">
    <name type="scientific">Streptomyces liangshanensis</name>
    <dbReference type="NCBI Taxonomy" id="2717324"/>
    <lineage>
        <taxon>Bacteria</taxon>
        <taxon>Bacillati</taxon>
        <taxon>Actinomycetota</taxon>
        <taxon>Actinomycetes</taxon>
        <taxon>Kitasatosporales</taxon>
        <taxon>Streptomycetaceae</taxon>
        <taxon>Streptomyces</taxon>
    </lineage>
</organism>
<dbReference type="EMBL" id="CP050177">
    <property type="protein sequence ID" value="QIQ01353.1"/>
    <property type="molecule type" value="Genomic_DNA"/>
</dbReference>
<evidence type="ECO:0000313" key="1">
    <source>
        <dbReference type="EMBL" id="QIQ01353.1"/>
    </source>
</evidence>
<protein>
    <recommendedName>
        <fullName evidence="3">Nuclear transport factor 2 family protein</fullName>
    </recommendedName>
</protein>
<dbReference type="Gene3D" id="3.10.450.50">
    <property type="match status" value="1"/>
</dbReference>
<proteinExistence type="predicted"/>
<reference evidence="1 2" key="1">
    <citation type="submission" date="2020-03" db="EMBL/GenBank/DDBJ databases">
        <title>A novel species.</title>
        <authorList>
            <person name="Gao J."/>
        </authorList>
    </citation>
    <scope>NUCLEOTIDE SEQUENCE [LARGE SCALE GENOMIC DNA]</scope>
    <source>
        <strain evidence="1 2">QMT-12</strain>
    </source>
</reference>
<name>A0A6G9GSV6_9ACTN</name>
<sequence length="127" mass="14167">MTHEQTWDVVRRYHEAWTTTKDFDAASRLLAERLETDLPVNTYVDKREFVKAIRGFGRSISSVQLLSACAGPGPGEALMIYDLVLDPIGTLRIAEQFKVAEGRITFIRQVHDTATMRAAGFAPALSL</sequence>
<dbReference type="SUPFAM" id="SSF54427">
    <property type="entry name" value="NTF2-like"/>
    <property type="match status" value="1"/>
</dbReference>
<accession>A0A6G9GSV6</accession>
<evidence type="ECO:0000313" key="2">
    <source>
        <dbReference type="Proteomes" id="UP000501179"/>
    </source>
</evidence>
<gene>
    <name evidence="1" type="ORF">HA039_02730</name>
</gene>